<organism evidence="1 2">
    <name type="scientific">Pegethrix bostrychoides GSE-TBD4-15B</name>
    <dbReference type="NCBI Taxonomy" id="2839662"/>
    <lineage>
        <taxon>Bacteria</taxon>
        <taxon>Bacillati</taxon>
        <taxon>Cyanobacteriota</taxon>
        <taxon>Cyanophyceae</taxon>
        <taxon>Oculatellales</taxon>
        <taxon>Oculatellaceae</taxon>
        <taxon>Pegethrix</taxon>
    </lineage>
</organism>
<accession>A0A951U3E8</accession>
<gene>
    <name evidence="1" type="ORF">KME07_03940</name>
</gene>
<name>A0A951U3E8_9CYAN</name>
<evidence type="ECO:0000313" key="2">
    <source>
        <dbReference type="Proteomes" id="UP000707356"/>
    </source>
</evidence>
<evidence type="ECO:0000313" key="1">
    <source>
        <dbReference type="EMBL" id="MBW4464579.1"/>
    </source>
</evidence>
<dbReference type="Proteomes" id="UP000707356">
    <property type="component" value="Unassembled WGS sequence"/>
</dbReference>
<protein>
    <submittedName>
        <fullName evidence="1">DUF1800 domain-containing protein</fullName>
    </submittedName>
</protein>
<dbReference type="EMBL" id="JAHHHV010000016">
    <property type="protein sequence ID" value="MBW4464579.1"/>
    <property type="molecule type" value="Genomic_DNA"/>
</dbReference>
<proteinExistence type="predicted"/>
<reference evidence="1" key="1">
    <citation type="submission" date="2021-05" db="EMBL/GenBank/DDBJ databases">
        <authorList>
            <person name="Pietrasiak N."/>
            <person name="Ward R."/>
            <person name="Stajich J.E."/>
            <person name="Kurbessoian T."/>
        </authorList>
    </citation>
    <scope>NUCLEOTIDE SEQUENCE</scope>
    <source>
        <strain evidence="1">GSE-TBD4-15B</strain>
    </source>
</reference>
<comment type="caution">
    <text evidence="1">The sequence shown here is derived from an EMBL/GenBank/DDBJ whole genome shotgun (WGS) entry which is preliminary data.</text>
</comment>
<sequence length="496" mass="54662">MPASAKAQHLLNRLSFGAKPGDLEQVNTMGIEAYIQQQLDPSLAEPSLLTAKLEPLETLHLTPYQLLLDYSPSLQIRQFRQQGLGSISQEQLNAVNAKAQVVLQQATQAKLWRAIDSPHQLQEVMVDFWYNHFNVFGHAGNSRIWVGAYEQQAIRPHVLGQFRDLLGATAHHPAMLDYLDNWLNTAPESPGARPPLNGLNENYARELMELHTLGVEGGYSQADVEALARILTGWSYCGIAIRESNREASNREIPDNGFCFAPRRHDLREKLFLGQKIPADGMAAGVAEGERALDILAEHPATAKFISYKLAQYFVADEPPAQLVNRLAQQFRATDGNILAVLQTLFKSPEFWDETVLNAKFKTPYQFAISAIRAADLEPSNLNPVLGLMRQLGMPVYGCETPDGYKNTEAAWLSPDAMLRRVNWATALASGRLLASPATAPANPADPSLSAAPVDGQKLLTTLGGSVSPKTRQVIANRRDPLRSALILGAPEFMYR</sequence>
<dbReference type="AlphaFoldDB" id="A0A951U3E8"/>
<dbReference type="InterPro" id="IPR014917">
    <property type="entry name" value="DUF1800"/>
</dbReference>
<reference evidence="1" key="2">
    <citation type="journal article" date="2022" name="Microbiol. Resour. Announc.">
        <title>Metagenome Sequencing to Explore Phylogenomics of Terrestrial Cyanobacteria.</title>
        <authorList>
            <person name="Ward R.D."/>
            <person name="Stajich J.E."/>
            <person name="Johansen J.R."/>
            <person name="Huntemann M."/>
            <person name="Clum A."/>
            <person name="Foster B."/>
            <person name="Foster B."/>
            <person name="Roux S."/>
            <person name="Palaniappan K."/>
            <person name="Varghese N."/>
            <person name="Mukherjee S."/>
            <person name="Reddy T.B.K."/>
            <person name="Daum C."/>
            <person name="Copeland A."/>
            <person name="Chen I.A."/>
            <person name="Ivanova N.N."/>
            <person name="Kyrpides N.C."/>
            <person name="Shapiro N."/>
            <person name="Eloe-Fadrosh E.A."/>
            <person name="Pietrasiak N."/>
        </authorList>
    </citation>
    <scope>NUCLEOTIDE SEQUENCE</scope>
    <source>
        <strain evidence="1">GSE-TBD4-15B</strain>
    </source>
</reference>
<dbReference type="Pfam" id="PF08811">
    <property type="entry name" value="DUF1800"/>
    <property type="match status" value="1"/>
</dbReference>